<evidence type="ECO:0000313" key="6">
    <source>
        <dbReference type="Proteomes" id="UP000095282"/>
    </source>
</evidence>
<dbReference type="Gene3D" id="2.60.40.3330">
    <property type="match status" value="1"/>
</dbReference>
<dbReference type="InterPro" id="IPR038479">
    <property type="entry name" value="Transthyretin-like_sf"/>
</dbReference>
<evidence type="ECO:0000256" key="4">
    <source>
        <dbReference type="ARBA" id="ARBA00022729"/>
    </source>
</evidence>
<dbReference type="PANTHER" id="PTHR21700">
    <property type="entry name" value="TRANSTHYRETIN-LIKE FAMILY PROTEIN-RELATED"/>
    <property type="match status" value="1"/>
</dbReference>
<evidence type="ECO:0000256" key="1">
    <source>
        <dbReference type="ARBA" id="ARBA00004613"/>
    </source>
</evidence>
<organism evidence="6 7">
    <name type="scientific">Caenorhabditis tropicalis</name>
    <dbReference type="NCBI Taxonomy" id="1561998"/>
    <lineage>
        <taxon>Eukaryota</taxon>
        <taxon>Metazoa</taxon>
        <taxon>Ecdysozoa</taxon>
        <taxon>Nematoda</taxon>
        <taxon>Chromadorea</taxon>
        <taxon>Rhabditida</taxon>
        <taxon>Rhabditina</taxon>
        <taxon>Rhabditomorpha</taxon>
        <taxon>Rhabditoidea</taxon>
        <taxon>Rhabditidae</taxon>
        <taxon>Peloderinae</taxon>
        <taxon>Caenorhabditis</taxon>
    </lineage>
</organism>
<comment type="similarity">
    <text evidence="2">Belongs to the nematode transthyretin-like family.</text>
</comment>
<feature type="signal peptide" evidence="5">
    <location>
        <begin position="1"/>
        <end position="20"/>
    </location>
</feature>
<dbReference type="eggNOG" id="ENOG502R96E">
    <property type="taxonomic scope" value="Eukaryota"/>
</dbReference>
<dbReference type="Proteomes" id="UP000095282">
    <property type="component" value="Unplaced"/>
</dbReference>
<keyword evidence="6" id="KW-1185">Reference proteome</keyword>
<evidence type="ECO:0000313" key="7">
    <source>
        <dbReference type="WBParaSite" id="Csp11.Scaffold629.g15515.t1"/>
    </source>
</evidence>
<evidence type="ECO:0000256" key="2">
    <source>
        <dbReference type="ARBA" id="ARBA00010112"/>
    </source>
</evidence>
<protein>
    <submittedName>
        <fullName evidence="7">TransThyretin-Related family domain</fullName>
    </submittedName>
</protein>
<dbReference type="Pfam" id="PF01060">
    <property type="entry name" value="TTR-52"/>
    <property type="match status" value="1"/>
</dbReference>
<evidence type="ECO:0000256" key="5">
    <source>
        <dbReference type="SAM" id="SignalP"/>
    </source>
</evidence>
<dbReference type="PANTHER" id="PTHR21700:SF19">
    <property type="entry name" value="TRANSTHYRETIN-RELATED FAMILY DOMAIN"/>
    <property type="match status" value="1"/>
</dbReference>
<dbReference type="GO" id="GO:0005576">
    <property type="term" value="C:extracellular region"/>
    <property type="evidence" value="ECO:0007669"/>
    <property type="project" value="UniProtKB-SubCell"/>
</dbReference>
<dbReference type="AlphaFoldDB" id="A0A1I7U719"/>
<name>A0A1I7U719_9PELO</name>
<sequence length="147" mass="16599">MAQFLFYVTVFSLLSVPVRGLFNVIGNDQYVTVTGRLVCDGQPASDVLVKLYEDGTVWDTKLDSTRTSFDGTFRVSGHYTKIFDMDPKINIYHSCNHYGLCDKKLRIDIPHYAVSAGDYSYDVDRNYDIGTLNLADQFSGETTDCIH</sequence>
<evidence type="ECO:0000256" key="3">
    <source>
        <dbReference type="ARBA" id="ARBA00022525"/>
    </source>
</evidence>
<dbReference type="WBParaSite" id="Csp11.Scaffold629.g15515.t1">
    <property type="protein sequence ID" value="Csp11.Scaffold629.g15515.t1"/>
    <property type="gene ID" value="Csp11.Scaffold629.g15515"/>
</dbReference>
<reference evidence="7" key="1">
    <citation type="submission" date="2016-11" db="UniProtKB">
        <authorList>
            <consortium name="WormBaseParasite"/>
        </authorList>
    </citation>
    <scope>IDENTIFICATION</scope>
</reference>
<keyword evidence="3" id="KW-0964">Secreted</keyword>
<comment type="subcellular location">
    <subcellularLocation>
        <location evidence="1">Secreted</location>
    </subcellularLocation>
</comment>
<accession>A0A1I7U719</accession>
<proteinExistence type="inferred from homology"/>
<keyword evidence="4 5" id="KW-0732">Signal</keyword>
<dbReference type="InterPro" id="IPR001534">
    <property type="entry name" value="Transthyretin-like"/>
</dbReference>
<dbReference type="GO" id="GO:0009986">
    <property type="term" value="C:cell surface"/>
    <property type="evidence" value="ECO:0007669"/>
    <property type="project" value="InterPro"/>
</dbReference>
<feature type="chain" id="PRO_5009308459" evidence="5">
    <location>
        <begin position="21"/>
        <end position="147"/>
    </location>
</feature>